<dbReference type="AlphaFoldDB" id="A0A563F2V9"/>
<proteinExistence type="predicted"/>
<sequence>MALDERLLMTELTKLRKGRGVYSAGIDELVGPTLRSVCGIGVNPVDETVIRHMVIDWLERSVSGLPADVQLAVTVPFAIHTDARYPRLTDRIGWLAERWSRDPRTARRRVDDALRRLVQAAQHPANSNVRKHPRDTWHVAEFDVLIRLDSPTPTWFEHRTIVSDRDDVDQLELSVALPRSQGCGFNDLDVTVMHGAAIDTTERLPRRLVVHLRLPHPLRLGEQHNFALRVHARKDQAIRSEYVYWPDQRCERLTLRVRFGPSDTPVAIHRFDAVHHLDFEDADLGGAPVSLDDTCEATSAFIDLRPGFGYGVHWQPAD</sequence>
<evidence type="ECO:0000313" key="1">
    <source>
        <dbReference type="EMBL" id="TWP53694.1"/>
    </source>
</evidence>
<dbReference type="EMBL" id="VOBR01000002">
    <property type="protein sequence ID" value="TWP53694.1"/>
    <property type="molecule type" value="Genomic_DNA"/>
</dbReference>
<evidence type="ECO:0000313" key="2">
    <source>
        <dbReference type="Proteomes" id="UP000316639"/>
    </source>
</evidence>
<organism evidence="1 2">
    <name type="scientific">Lentzea tibetensis</name>
    <dbReference type="NCBI Taxonomy" id="2591470"/>
    <lineage>
        <taxon>Bacteria</taxon>
        <taxon>Bacillati</taxon>
        <taxon>Actinomycetota</taxon>
        <taxon>Actinomycetes</taxon>
        <taxon>Pseudonocardiales</taxon>
        <taxon>Pseudonocardiaceae</taxon>
        <taxon>Lentzea</taxon>
    </lineage>
</organism>
<name>A0A563F2V9_9PSEU</name>
<dbReference type="OrthoDB" id="3666039at2"/>
<reference evidence="1 2" key="1">
    <citation type="submission" date="2019-07" db="EMBL/GenBank/DDBJ databases">
        <title>Lentzea xizangensis sp. nov., isolated from Qinghai-Tibetan Plateau Soils.</title>
        <authorList>
            <person name="Huang J."/>
        </authorList>
    </citation>
    <scope>NUCLEOTIDE SEQUENCE [LARGE SCALE GENOMIC DNA]</scope>
    <source>
        <strain evidence="1 2">FXJ1.1311</strain>
    </source>
</reference>
<protein>
    <submittedName>
        <fullName evidence="1">Uncharacterized protein</fullName>
    </submittedName>
</protein>
<keyword evidence="2" id="KW-1185">Reference proteome</keyword>
<dbReference type="Proteomes" id="UP000316639">
    <property type="component" value="Unassembled WGS sequence"/>
</dbReference>
<accession>A0A563F2V9</accession>
<gene>
    <name evidence="1" type="ORF">FKR81_02750</name>
</gene>
<dbReference type="RefSeq" id="WP_146349290.1">
    <property type="nucleotide sequence ID" value="NZ_VOBR01000002.1"/>
</dbReference>
<comment type="caution">
    <text evidence="1">The sequence shown here is derived from an EMBL/GenBank/DDBJ whole genome shotgun (WGS) entry which is preliminary data.</text>
</comment>